<accession>A0ABP9F115</accession>
<dbReference type="Pfam" id="PF01547">
    <property type="entry name" value="SBP_bac_1"/>
    <property type="match status" value="1"/>
</dbReference>
<proteinExistence type="predicted"/>
<dbReference type="PANTHER" id="PTHR43649:SF12">
    <property type="entry name" value="DIACETYLCHITOBIOSE BINDING PROTEIN DASA"/>
    <property type="match status" value="1"/>
</dbReference>
<dbReference type="InterPro" id="IPR006059">
    <property type="entry name" value="SBP"/>
</dbReference>
<dbReference type="PROSITE" id="PS51257">
    <property type="entry name" value="PROKAR_LIPOPROTEIN"/>
    <property type="match status" value="1"/>
</dbReference>
<dbReference type="EMBL" id="BAABLV010000006">
    <property type="protein sequence ID" value="GAA4890366.1"/>
    <property type="molecule type" value="Genomic_DNA"/>
</dbReference>
<reference evidence="3" key="1">
    <citation type="journal article" date="2019" name="Int. J. Syst. Evol. Microbiol.">
        <title>The Global Catalogue of Microorganisms (GCM) 10K type strain sequencing project: providing services to taxonomists for standard genome sequencing and annotation.</title>
        <authorList>
            <consortium name="The Broad Institute Genomics Platform"/>
            <consortium name="The Broad Institute Genome Sequencing Center for Infectious Disease"/>
            <person name="Wu L."/>
            <person name="Ma J."/>
        </authorList>
    </citation>
    <scope>NUCLEOTIDE SEQUENCE [LARGE SCALE GENOMIC DNA]</scope>
    <source>
        <strain evidence="3">JCM 19125</strain>
    </source>
</reference>
<evidence type="ECO:0000313" key="2">
    <source>
        <dbReference type="EMBL" id="GAA4890366.1"/>
    </source>
</evidence>
<dbReference type="Proteomes" id="UP001501521">
    <property type="component" value="Unassembled WGS sequence"/>
</dbReference>
<dbReference type="SUPFAM" id="SSF53850">
    <property type="entry name" value="Periplasmic binding protein-like II"/>
    <property type="match status" value="1"/>
</dbReference>
<gene>
    <name evidence="2" type="ORF">GCM10025789_03550</name>
</gene>
<feature type="chain" id="PRO_5045435274" evidence="1">
    <location>
        <begin position="33"/>
        <end position="432"/>
    </location>
</feature>
<dbReference type="Gene3D" id="3.40.190.10">
    <property type="entry name" value="Periplasmic binding protein-like II"/>
    <property type="match status" value="2"/>
</dbReference>
<organism evidence="2 3">
    <name type="scientific">Tessaracoccus lubricantis</name>
    <dbReference type="NCBI Taxonomy" id="545543"/>
    <lineage>
        <taxon>Bacteria</taxon>
        <taxon>Bacillati</taxon>
        <taxon>Actinomycetota</taxon>
        <taxon>Actinomycetes</taxon>
        <taxon>Propionibacteriales</taxon>
        <taxon>Propionibacteriaceae</taxon>
        <taxon>Tessaracoccus</taxon>
    </lineage>
</organism>
<name>A0ABP9F115_9ACTN</name>
<evidence type="ECO:0000313" key="3">
    <source>
        <dbReference type="Proteomes" id="UP001501521"/>
    </source>
</evidence>
<dbReference type="PANTHER" id="PTHR43649">
    <property type="entry name" value="ARABINOSE-BINDING PROTEIN-RELATED"/>
    <property type="match status" value="1"/>
</dbReference>
<feature type="signal peptide" evidence="1">
    <location>
        <begin position="1"/>
        <end position="32"/>
    </location>
</feature>
<sequence length="432" mass="45326">MTRPIQRLRLAGAATVIAGAIALAGCSTQMPAQEVDGSSAPSTDAQSVLTFASGQQAAAQELLDGFQGAYPQYKVEPVFIEQDSAYIQQLRTQLSAGTAPDIFKVWPGGGDSMAIHSVAADGLVQDLSNEGWASLVPENLRGLSGLDGSLHSLPATIGGIGAIYNDQAMKEIGASAPTTWTEVLDLCVDAKAAGKVAYALGNKDAWTAQLLPYALTASLVYGPDPEFTNKQVAGEATFADSGWSTALERIDEMRKAQCFNEGANGTGYDDQMKLVAQGEALGAVHVSQAVSGAQQYAPENVTFSLAPFPATDNADETYTPVAPGLNFAMNAKAKNPEAASAFLEYAASPEGQALFAVASNSTPALPAPSYEADAINKPLIAAQTGQRATVYPDQTWPNTQVKEEFMISMQELFNGTLEASEILNRLDEAMQG</sequence>
<dbReference type="RefSeq" id="WP_345578074.1">
    <property type="nucleotide sequence ID" value="NZ_BAABLV010000006.1"/>
</dbReference>
<keyword evidence="1" id="KW-0732">Signal</keyword>
<keyword evidence="3" id="KW-1185">Reference proteome</keyword>
<protein>
    <submittedName>
        <fullName evidence="2">Extracellular solute-binding protein</fullName>
    </submittedName>
</protein>
<evidence type="ECO:0000256" key="1">
    <source>
        <dbReference type="SAM" id="SignalP"/>
    </source>
</evidence>
<comment type="caution">
    <text evidence="2">The sequence shown here is derived from an EMBL/GenBank/DDBJ whole genome shotgun (WGS) entry which is preliminary data.</text>
</comment>
<dbReference type="InterPro" id="IPR050490">
    <property type="entry name" value="Bact_solute-bd_prot1"/>
</dbReference>